<evidence type="ECO:0000256" key="6">
    <source>
        <dbReference type="PROSITE-ProRule" id="PRU10141"/>
    </source>
</evidence>
<dbReference type="PROSITE" id="PS50011">
    <property type="entry name" value="PROTEIN_KINASE_DOM"/>
    <property type="match status" value="1"/>
</dbReference>
<dbReference type="InterPro" id="IPR000719">
    <property type="entry name" value="Prot_kinase_dom"/>
</dbReference>
<keyword evidence="4" id="KW-0418">Kinase</keyword>
<dbReference type="PANTHER" id="PTHR22974:SF21">
    <property type="entry name" value="DUAL SPECIFICITY PROTEIN KINASE TTK"/>
    <property type="match status" value="1"/>
</dbReference>
<evidence type="ECO:0000259" key="8">
    <source>
        <dbReference type="PROSITE" id="PS50011"/>
    </source>
</evidence>
<keyword evidence="1" id="KW-0723">Serine/threonine-protein kinase</keyword>
<dbReference type="GO" id="GO:0005524">
    <property type="term" value="F:ATP binding"/>
    <property type="evidence" value="ECO:0007669"/>
    <property type="project" value="UniProtKB-UniRule"/>
</dbReference>
<proteinExistence type="predicted"/>
<feature type="compositionally biased region" description="Polar residues" evidence="7">
    <location>
        <begin position="27"/>
        <end position="38"/>
    </location>
</feature>
<dbReference type="SMART" id="SM00220">
    <property type="entry name" value="S_TKc"/>
    <property type="match status" value="1"/>
</dbReference>
<evidence type="ECO:0000256" key="5">
    <source>
        <dbReference type="ARBA" id="ARBA00022840"/>
    </source>
</evidence>
<evidence type="ECO:0000256" key="7">
    <source>
        <dbReference type="SAM" id="MobiDB-lite"/>
    </source>
</evidence>
<dbReference type="GO" id="GO:0004674">
    <property type="term" value="F:protein serine/threonine kinase activity"/>
    <property type="evidence" value="ECO:0007669"/>
    <property type="project" value="UniProtKB-KW"/>
</dbReference>
<dbReference type="PANTHER" id="PTHR22974">
    <property type="entry name" value="MIXED LINEAGE PROTEIN KINASE"/>
    <property type="match status" value="1"/>
</dbReference>
<dbReference type="GO" id="GO:0004712">
    <property type="term" value="F:protein serine/threonine/tyrosine kinase activity"/>
    <property type="evidence" value="ECO:0007669"/>
    <property type="project" value="TreeGrafter"/>
</dbReference>
<feature type="compositionally biased region" description="Polar residues" evidence="7">
    <location>
        <begin position="195"/>
        <end position="213"/>
    </location>
</feature>
<feature type="region of interest" description="Disordered" evidence="7">
    <location>
        <begin position="58"/>
        <end position="78"/>
    </location>
</feature>
<dbReference type="Pfam" id="PF00069">
    <property type="entry name" value="Pkinase"/>
    <property type="match status" value="1"/>
</dbReference>
<keyword evidence="5 6" id="KW-0067">ATP-binding</keyword>
<dbReference type="GO" id="GO:0034501">
    <property type="term" value="P:protein localization to kinetochore"/>
    <property type="evidence" value="ECO:0007669"/>
    <property type="project" value="TreeGrafter"/>
</dbReference>
<sequence>MPITTPRNSRPALSLGGFARTLMSRPSVESTEATTNDGLSPESLSKLMFFQKRSVSRSKLSDIEGSKENSPPNDIKLNENLEQSGKFTAEGNPGSDVGMNWRPISIYPVTSSSDQERRGISAGEDDVLRSGLNTNVGKSNGIRKEVSTPSSSVVGDCNRTKTELSAQKPHPSSDSGIASLVSGLSLSEALDLSVGSTNRHPNLQTIKENTESPSAARKLHCAEPKQSPGKLLMANIAKSEGCIYIPGDQFRINKPSPPLRVAESSLPPISTKCVKIPANPTPRSASRVKSGRSSDDINIRPPRSAKPEKKYSTLRGVPKGLNQLEEAVDTAENQFQRKVAAVKVTEPSYEVVQLKKYFIKKKLGKGGSGEVSLVEEQDSKTSFAMKRVNLSGINEAIIKECINEIQMLVELKDTDLVIRISGWEINKMSQTMKIIMELGQYDLGVALKDSVFTVSEVKATWERMLTIVAKIHERGIVHSDLKPANFVYIGRKLKIIDFGIASRLQNDHTSIAMLNPKGTLNYISPETICPDQSGKMK</sequence>
<name>A0A8J2NNK7_9HEXA</name>
<feature type="non-terminal residue" evidence="9">
    <location>
        <position position="1"/>
    </location>
</feature>
<dbReference type="PROSITE" id="PS00108">
    <property type="entry name" value="PROTEIN_KINASE_ST"/>
    <property type="match status" value="1"/>
</dbReference>
<reference evidence="9" key="1">
    <citation type="submission" date="2021-06" db="EMBL/GenBank/DDBJ databases">
        <authorList>
            <person name="Hodson N. C."/>
            <person name="Mongue J. A."/>
            <person name="Jaron S. K."/>
        </authorList>
    </citation>
    <scope>NUCLEOTIDE SEQUENCE</scope>
</reference>
<dbReference type="GO" id="GO:0005634">
    <property type="term" value="C:nucleus"/>
    <property type="evidence" value="ECO:0007669"/>
    <property type="project" value="TreeGrafter"/>
</dbReference>
<comment type="caution">
    <text evidence="9">The sequence shown here is derived from an EMBL/GenBank/DDBJ whole genome shotgun (WGS) entry which is preliminary data.</text>
</comment>
<keyword evidence="2" id="KW-0808">Transferase</keyword>
<dbReference type="InterPro" id="IPR008271">
    <property type="entry name" value="Ser/Thr_kinase_AS"/>
</dbReference>
<keyword evidence="10" id="KW-1185">Reference proteome</keyword>
<dbReference type="AlphaFoldDB" id="A0A8J2NNK7"/>
<dbReference type="Proteomes" id="UP000708208">
    <property type="component" value="Unassembled WGS sequence"/>
</dbReference>
<feature type="binding site" evidence="6">
    <location>
        <position position="386"/>
    </location>
    <ligand>
        <name>ATP</name>
        <dbReference type="ChEBI" id="CHEBI:30616"/>
    </ligand>
</feature>
<feature type="domain" description="Protein kinase" evidence="8">
    <location>
        <begin position="357"/>
        <end position="537"/>
    </location>
</feature>
<accession>A0A8J2NNK7</accession>
<feature type="region of interest" description="Disordered" evidence="7">
    <location>
        <begin position="109"/>
        <end position="176"/>
    </location>
</feature>
<dbReference type="GO" id="GO:0000776">
    <property type="term" value="C:kinetochore"/>
    <property type="evidence" value="ECO:0007669"/>
    <property type="project" value="TreeGrafter"/>
</dbReference>
<dbReference type="GO" id="GO:0007094">
    <property type="term" value="P:mitotic spindle assembly checkpoint signaling"/>
    <property type="evidence" value="ECO:0007669"/>
    <property type="project" value="TreeGrafter"/>
</dbReference>
<dbReference type="EMBL" id="CAJVCH010036823">
    <property type="protein sequence ID" value="CAG7716223.1"/>
    <property type="molecule type" value="Genomic_DNA"/>
</dbReference>
<evidence type="ECO:0000256" key="3">
    <source>
        <dbReference type="ARBA" id="ARBA00022741"/>
    </source>
</evidence>
<evidence type="ECO:0000313" key="10">
    <source>
        <dbReference type="Proteomes" id="UP000708208"/>
    </source>
</evidence>
<feature type="region of interest" description="Disordered" evidence="7">
    <location>
        <begin position="277"/>
        <end position="310"/>
    </location>
</feature>
<evidence type="ECO:0000313" key="9">
    <source>
        <dbReference type="EMBL" id="CAG7716223.1"/>
    </source>
</evidence>
<feature type="region of interest" description="Disordered" evidence="7">
    <location>
        <begin position="24"/>
        <end position="43"/>
    </location>
</feature>
<dbReference type="InterPro" id="IPR017441">
    <property type="entry name" value="Protein_kinase_ATP_BS"/>
</dbReference>
<evidence type="ECO:0000256" key="4">
    <source>
        <dbReference type="ARBA" id="ARBA00022777"/>
    </source>
</evidence>
<dbReference type="PROSITE" id="PS00107">
    <property type="entry name" value="PROTEIN_KINASE_ATP"/>
    <property type="match status" value="1"/>
</dbReference>
<gene>
    <name evidence="9" type="ORF">AFUS01_LOCUS5747</name>
</gene>
<dbReference type="OrthoDB" id="20524at2759"/>
<evidence type="ECO:0000256" key="1">
    <source>
        <dbReference type="ARBA" id="ARBA00022527"/>
    </source>
</evidence>
<keyword evidence="3 6" id="KW-0547">Nucleotide-binding</keyword>
<feature type="region of interest" description="Disordered" evidence="7">
    <location>
        <begin position="195"/>
        <end position="217"/>
    </location>
</feature>
<dbReference type="GO" id="GO:0007059">
    <property type="term" value="P:chromosome segregation"/>
    <property type="evidence" value="ECO:0007669"/>
    <property type="project" value="TreeGrafter"/>
</dbReference>
<evidence type="ECO:0000256" key="2">
    <source>
        <dbReference type="ARBA" id="ARBA00022679"/>
    </source>
</evidence>
<dbReference type="GO" id="GO:0033316">
    <property type="term" value="P:meiotic spindle assembly checkpoint signaling"/>
    <property type="evidence" value="ECO:0007669"/>
    <property type="project" value="TreeGrafter"/>
</dbReference>
<protein>
    <recommendedName>
        <fullName evidence="8">Protein kinase domain-containing protein</fullName>
    </recommendedName>
</protein>
<organism evidence="9 10">
    <name type="scientific">Allacma fusca</name>
    <dbReference type="NCBI Taxonomy" id="39272"/>
    <lineage>
        <taxon>Eukaryota</taxon>
        <taxon>Metazoa</taxon>
        <taxon>Ecdysozoa</taxon>
        <taxon>Arthropoda</taxon>
        <taxon>Hexapoda</taxon>
        <taxon>Collembola</taxon>
        <taxon>Symphypleona</taxon>
        <taxon>Sminthuridae</taxon>
        <taxon>Allacma</taxon>
    </lineage>
</organism>